<dbReference type="EMBL" id="KZ819677">
    <property type="protein sequence ID" value="PWN25213.1"/>
    <property type="molecule type" value="Genomic_DNA"/>
</dbReference>
<proteinExistence type="predicted"/>
<dbReference type="RefSeq" id="XP_025359825.1">
    <property type="nucleotide sequence ID" value="XM_025509885.1"/>
</dbReference>
<dbReference type="AlphaFoldDB" id="A0A316UMR4"/>
<gene>
    <name evidence="3" type="ORF">BDZ90DRAFT_84005</name>
</gene>
<dbReference type="GeneID" id="37031708"/>
<feature type="compositionally biased region" description="Low complexity" evidence="1">
    <location>
        <begin position="259"/>
        <end position="280"/>
    </location>
</feature>
<keyword evidence="2" id="KW-0472">Membrane</keyword>
<feature type="transmembrane region" description="Helical" evidence="2">
    <location>
        <begin position="99"/>
        <end position="121"/>
    </location>
</feature>
<dbReference type="Proteomes" id="UP000245884">
    <property type="component" value="Unassembled WGS sequence"/>
</dbReference>
<keyword evidence="4" id="KW-1185">Reference proteome</keyword>
<feature type="compositionally biased region" description="Low complexity" evidence="1">
    <location>
        <begin position="228"/>
        <end position="238"/>
    </location>
</feature>
<dbReference type="Pfam" id="PF03134">
    <property type="entry name" value="TB2_DP1_HVA22"/>
    <property type="match status" value="1"/>
</dbReference>
<feature type="region of interest" description="Disordered" evidence="1">
    <location>
        <begin position="353"/>
        <end position="379"/>
    </location>
</feature>
<dbReference type="OrthoDB" id="434647at2759"/>
<dbReference type="InterPro" id="IPR004345">
    <property type="entry name" value="TB2_DP1_HVA22"/>
</dbReference>
<feature type="transmembrane region" description="Helical" evidence="2">
    <location>
        <begin position="156"/>
        <end position="175"/>
    </location>
</feature>
<evidence type="ECO:0000313" key="4">
    <source>
        <dbReference type="Proteomes" id="UP000245884"/>
    </source>
</evidence>
<evidence type="ECO:0000256" key="1">
    <source>
        <dbReference type="SAM" id="MobiDB-lite"/>
    </source>
</evidence>
<evidence type="ECO:0008006" key="5">
    <source>
        <dbReference type="Google" id="ProtNLM"/>
    </source>
</evidence>
<keyword evidence="2" id="KW-1133">Transmembrane helix</keyword>
<feature type="compositionally biased region" description="Low complexity" evidence="1">
    <location>
        <begin position="354"/>
        <end position="364"/>
    </location>
</feature>
<sequence length="379" mass="40567">MSLLNAGLKLAISAINLIDVFKALTASGSKSATAPSFSELGRATSTTHRLVRDAVGTPSRQPHTRYRIGSTQRRQQLRLALSLVVVWTLYQSVEPVLDAIASYIVPFYSTLKTAFLLWLFFARTGASMRIISTLINPVLAPYQVLIDAIISSTLNLFFNLTFLASLPISWGLLYVRRSTGRVVNWARLWMPWREAKIEDSPSKSVRNGDGSPRMPPPSLSTRRRPRPSSDGSPSLSAPTQRHRTASLGMGRPAQLAPHSSARSVSSSSGSSRPTAPSAATMKALQDLPPAPTGFFTTSQAGDGSFAFIPGGQKEETEDASLPAALDPFTPSILPGGFGLSNVVGKKRGPLKMPAAAKARNSKAASRCEESCSERSEAGG</sequence>
<protein>
    <recommendedName>
        <fullName evidence="5">Protein YOP1</fullName>
    </recommendedName>
</protein>
<organism evidence="3 4">
    <name type="scientific">Jaminaea rosea</name>
    <dbReference type="NCBI Taxonomy" id="1569628"/>
    <lineage>
        <taxon>Eukaryota</taxon>
        <taxon>Fungi</taxon>
        <taxon>Dikarya</taxon>
        <taxon>Basidiomycota</taxon>
        <taxon>Ustilaginomycotina</taxon>
        <taxon>Exobasidiomycetes</taxon>
        <taxon>Microstromatales</taxon>
        <taxon>Microstromatales incertae sedis</taxon>
        <taxon>Jaminaea</taxon>
    </lineage>
</organism>
<evidence type="ECO:0000313" key="3">
    <source>
        <dbReference type="EMBL" id="PWN25213.1"/>
    </source>
</evidence>
<name>A0A316UMR4_9BASI</name>
<reference evidence="3 4" key="1">
    <citation type="journal article" date="2018" name="Mol. Biol. Evol.">
        <title>Broad Genomic Sampling Reveals a Smut Pathogenic Ancestry of the Fungal Clade Ustilaginomycotina.</title>
        <authorList>
            <person name="Kijpornyongpan T."/>
            <person name="Mondo S.J."/>
            <person name="Barry K."/>
            <person name="Sandor L."/>
            <person name="Lee J."/>
            <person name="Lipzen A."/>
            <person name="Pangilinan J."/>
            <person name="LaButti K."/>
            <person name="Hainaut M."/>
            <person name="Henrissat B."/>
            <person name="Grigoriev I.V."/>
            <person name="Spatafora J.W."/>
            <person name="Aime M.C."/>
        </authorList>
    </citation>
    <scope>NUCLEOTIDE SEQUENCE [LARGE SCALE GENOMIC DNA]</scope>
    <source>
        <strain evidence="3 4">MCA 5214</strain>
    </source>
</reference>
<evidence type="ECO:0000256" key="2">
    <source>
        <dbReference type="SAM" id="Phobius"/>
    </source>
</evidence>
<feature type="compositionally biased region" description="Basic and acidic residues" evidence="1">
    <location>
        <begin position="365"/>
        <end position="379"/>
    </location>
</feature>
<accession>A0A316UMR4</accession>
<feature type="region of interest" description="Disordered" evidence="1">
    <location>
        <begin position="200"/>
        <end position="319"/>
    </location>
</feature>
<keyword evidence="2" id="KW-0812">Transmembrane</keyword>